<evidence type="ECO:0000313" key="2">
    <source>
        <dbReference type="Proteomes" id="UP000008311"/>
    </source>
</evidence>
<gene>
    <name evidence="1" type="ORF">RCOM_1223550</name>
</gene>
<dbReference type="AlphaFoldDB" id="B9SFP7"/>
<reference evidence="2" key="1">
    <citation type="journal article" date="2010" name="Nat. Biotechnol.">
        <title>Draft genome sequence of the oilseed species Ricinus communis.</title>
        <authorList>
            <person name="Chan A.P."/>
            <person name="Crabtree J."/>
            <person name="Zhao Q."/>
            <person name="Lorenzi H."/>
            <person name="Orvis J."/>
            <person name="Puiu D."/>
            <person name="Melake-Berhan A."/>
            <person name="Jones K.M."/>
            <person name="Redman J."/>
            <person name="Chen G."/>
            <person name="Cahoon E.B."/>
            <person name="Gedil M."/>
            <person name="Stanke M."/>
            <person name="Haas B.J."/>
            <person name="Wortman J.R."/>
            <person name="Fraser-Liggett C.M."/>
            <person name="Ravel J."/>
            <person name="Rabinowicz P.D."/>
        </authorList>
    </citation>
    <scope>NUCLEOTIDE SEQUENCE [LARGE SCALE GENOMIC DNA]</scope>
    <source>
        <strain evidence="2">cv. Hale</strain>
    </source>
</reference>
<dbReference type="InParanoid" id="B9SFP7"/>
<sequence length="71" mass="8413">MQGRYSILGCECILVIFRGLFRGVIAEVYFEKLAKTKVTRKAHCLAILDPAIQDFWLCFQDRFYVNESYQW</sequence>
<protein>
    <submittedName>
        <fullName evidence="1">Uncharacterized protein</fullName>
    </submittedName>
</protein>
<keyword evidence="2" id="KW-1185">Reference proteome</keyword>
<name>B9SFP7_RICCO</name>
<proteinExistence type="predicted"/>
<dbReference type="EMBL" id="EQ973946">
    <property type="protein sequence ID" value="EEF37536.1"/>
    <property type="molecule type" value="Genomic_DNA"/>
</dbReference>
<organism evidence="1 2">
    <name type="scientific">Ricinus communis</name>
    <name type="common">Castor bean</name>
    <dbReference type="NCBI Taxonomy" id="3988"/>
    <lineage>
        <taxon>Eukaryota</taxon>
        <taxon>Viridiplantae</taxon>
        <taxon>Streptophyta</taxon>
        <taxon>Embryophyta</taxon>
        <taxon>Tracheophyta</taxon>
        <taxon>Spermatophyta</taxon>
        <taxon>Magnoliopsida</taxon>
        <taxon>eudicotyledons</taxon>
        <taxon>Gunneridae</taxon>
        <taxon>Pentapetalae</taxon>
        <taxon>rosids</taxon>
        <taxon>fabids</taxon>
        <taxon>Malpighiales</taxon>
        <taxon>Euphorbiaceae</taxon>
        <taxon>Acalyphoideae</taxon>
        <taxon>Acalypheae</taxon>
        <taxon>Ricinus</taxon>
    </lineage>
</organism>
<dbReference type="Proteomes" id="UP000008311">
    <property type="component" value="Unassembled WGS sequence"/>
</dbReference>
<accession>B9SFP7</accession>
<evidence type="ECO:0000313" key="1">
    <source>
        <dbReference type="EMBL" id="EEF37536.1"/>
    </source>
</evidence>